<proteinExistence type="predicted"/>
<accession>A0A8J6NKH7</accession>
<organism evidence="1 2">
    <name type="scientific">Candidatus Desulfolinea nitratireducens</name>
    <dbReference type="NCBI Taxonomy" id="2841698"/>
    <lineage>
        <taxon>Bacteria</taxon>
        <taxon>Bacillati</taxon>
        <taxon>Chloroflexota</taxon>
        <taxon>Anaerolineae</taxon>
        <taxon>Anaerolineales</taxon>
        <taxon>Anaerolineales incertae sedis</taxon>
        <taxon>Candidatus Desulfolinea</taxon>
    </lineage>
</organism>
<dbReference type="EMBL" id="JACNJN010000067">
    <property type="protein sequence ID" value="MBC8334465.1"/>
    <property type="molecule type" value="Genomic_DNA"/>
</dbReference>
<name>A0A8J6NKH7_9CHLR</name>
<evidence type="ECO:0000313" key="2">
    <source>
        <dbReference type="Proteomes" id="UP000614469"/>
    </source>
</evidence>
<protein>
    <submittedName>
        <fullName evidence="1">Uncharacterized protein</fullName>
    </submittedName>
</protein>
<reference evidence="1 2" key="1">
    <citation type="submission" date="2020-08" db="EMBL/GenBank/DDBJ databases">
        <title>Bridging the membrane lipid divide: bacteria of the FCB group superphylum have the potential to synthesize archaeal ether lipids.</title>
        <authorList>
            <person name="Villanueva L."/>
            <person name="Von Meijenfeldt F.A.B."/>
            <person name="Westbye A.B."/>
            <person name="Yadav S."/>
            <person name="Hopmans E.C."/>
            <person name="Dutilh B.E."/>
            <person name="Sinninghe Damste J.S."/>
        </authorList>
    </citation>
    <scope>NUCLEOTIDE SEQUENCE [LARGE SCALE GENOMIC DNA]</scope>
    <source>
        <strain evidence="1">NIOZ-UU36</strain>
    </source>
</reference>
<comment type="caution">
    <text evidence="1">The sequence shown here is derived from an EMBL/GenBank/DDBJ whole genome shotgun (WGS) entry which is preliminary data.</text>
</comment>
<evidence type="ECO:0000313" key="1">
    <source>
        <dbReference type="EMBL" id="MBC8334465.1"/>
    </source>
</evidence>
<dbReference type="AlphaFoldDB" id="A0A8J6NKH7"/>
<gene>
    <name evidence="1" type="ORF">H8E29_04310</name>
</gene>
<dbReference type="Proteomes" id="UP000614469">
    <property type="component" value="Unassembled WGS sequence"/>
</dbReference>
<sequence length="83" mass="9547">MKQSEIELLRMLAKRLERLSVDSLWARRASGLRGNIIKVLEEIDSGGDIKDSRLSALIDRAFEVLKHAAQEIPDIDEIRKKYK</sequence>